<feature type="domain" description="Metallo-beta-lactamase" evidence="1">
    <location>
        <begin position="35"/>
        <end position="208"/>
    </location>
</feature>
<dbReference type="Proteomes" id="UP000053157">
    <property type="component" value="Unassembled WGS sequence"/>
</dbReference>
<dbReference type="PANTHER" id="PTHR42663:SF12">
    <property type="entry name" value="ATP-BINDING PROTEIN PHNP"/>
    <property type="match status" value="1"/>
</dbReference>
<dbReference type="InterPro" id="IPR001279">
    <property type="entry name" value="Metallo-B-lactamas"/>
</dbReference>
<dbReference type="SUPFAM" id="SSF56281">
    <property type="entry name" value="Metallo-hydrolase/oxidoreductase"/>
    <property type="match status" value="1"/>
</dbReference>
<dbReference type="Pfam" id="PF12706">
    <property type="entry name" value="Lactamase_B_2"/>
    <property type="match status" value="1"/>
</dbReference>
<keyword evidence="2" id="KW-0547">Nucleotide-binding</keyword>
<name>A0A0W1SVX4_9EURY</name>
<reference evidence="2 3" key="1">
    <citation type="submission" date="2015-12" db="EMBL/GenBank/DDBJ databases">
        <title>Haloferax profundi sp. nov. isolated from the Discovery deep brine-seawater interface in the Red Sea.</title>
        <authorList>
            <person name="Zhang G."/>
            <person name="Stingl U."/>
            <person name="Rashid M."/>
        </authorList>
    </citation>
    <scope>NUCLEOTIDE SEQUENCE [LARGE SCALE GENOMIC DNA]</scope>
    <source>
        <strain evidence="2 3">SB29</strain>
    </source>
</reference>
<gene>
    <name evidence="2" type="ORF">AUR66_07515</name>
</gene>
<dbReference type="Gene3D" id="3.60.15.10">
    <property type="entry name" value="Ribonuclease Z/Hydroxyacylglutathione hydrolase-like"/>
    <property type="match status" value="1"/>
</dbReference>
<dbReference type="SMART" id="SM00849">
    <property type="entry name" value="Lactamase_B"/>
    <property type="match status" value="1"/>
</dbReference>
<dbReference type="OrthoDB" id="53037at2157"/>
<dbReference type="InterPro" id="IPR036866">
    <property type="entry name" value="RibonucZ/Hydroxyglut_hydro"/>
</dbReference>
<evidence type="ECO:0000313" key="3">
    <source>
        <dbReference type="Proteomes" id="UP000053157"/>
    </source>
</evidence>
<organism evidence="2 3">
    <name type="scientific">Haloferax profundi</name>
    <dbReference type="NCBI Taxonomy" id="1544718"/>
    <lineage>
        <taxon>Archaea</taxon>
        <taxon>Methanobacteriati</taxon>
        <taxon>Methanobacteriota</taxon>
        <taxon>Stenosarchaea group</taxon>
        <taxon>Halobacteria</taxon>
        <taxon>Halobacteriales</taxon>
        <taxon>Haloferacaceae</taxon>
        <taxon>Haloferax</taxon>
    </lineage>
</organism>
<keyword evidence="2" id="KW-0067">ATP-binding</keyword>
<protein>
    <submittedName>
        <fullName evidence="2">ATP-binding protein</fullName>
    </submittedName>
</protein>
<keyword evidence="3" id="KW-1185">Reference proteome</keyword>
<proteinExistence type="predicted"/>
<evidence type="ECO:0000259" key="1">
    <source>
        <dbReference type="SMART" id="SM00849"/>
    </source>
</evidence>
<dbReference type="RefSeq" id="WP_058570943.1">
    <property type="nucleotide sequence ID" value="NZ_LOPV01000042.1"/>
</dbReference>
<dbReference type="PANTHER" id="PTHR42663">
    <property type="entry name" value="HYDROLASE C777.06C-RELATED-RELATED"/>
    <property type="match status" value="1"/>
</dbReference>
<comment type="caution">
    <text evidence="2">The sequence shown here is derived from an EMBL/GenBank/DDBJ whole genome shotgun (WGS) entry which is preliminary data.</text>
</comment>
<dbReference type="AlphaFoldDB" id="A0A0W1SVX4"/>
<dbReference type="GO" id="GO:0005524">
    <property type="term" value="F:ATP binding"/>
    <property type="evidence" value="ECO:0007669"/>
    <property type="project" value="UniProtKB-KW"/>
</dbReference>
<accession>A0A0W1SVX4</accession>
<dbReference type="EMBL" id="LOPV01000042">
    <property type="protein sequence ID" value="KTG30536.1"/>
    <property type="molecule type" value="Genomic_DNA"/>
</dbReference>
<evidence type="ECO:0000313" key="2">
    <source>
        <dbReference type="EMBL" id="KTG30536.1"/>
    </source>
</evidence>
<sequence length="274" mass="30280">MRVTLLGTGDTTGTPTVGCDCDTCREARERGIERTRFSVHVENERTDESLLVDFSPDFRHQFLTQETPLPDAALVTHIHFDHLDGLGNVYRLLDHLDVHATDEVDPLTDESVADTIRSKFDYLDRIEVHDQAPLESFRACGFDVTFVPVVHPPLLCYGVAIEDPETGAKLSISGDSTYAIPEESRDVLADPDLLLAEAIVPASLCEYHPAGGNDHDENGVPRTFGTKHMTREGAIALGEDLNADVTRLVHVAHYYPPDEAFEEPLATDGEVYEL</sequence>